<evidence type="ECO:0000313" key="3">
    <source>
        <dbReference type="EMBL" id="MBB6000793.1"/>
    </source>
</evidence>
<feature type="transmembrane region" description="Helical" evidence="2">
    <location>
        <begin position="110"/>
        <end position="135"/>
    </location>
</feature>
<evidence type="ECO:0000256" key="1">
    <source>
        <dbReference type="SAM" id="MobiDB-lite"/>
    </source>
</evidence>
<evidence type="ECO:0000313" key="4">
    <source>
        <dbReference type="Proteomes" id="UP000578077"/>
    </source>
</evidence>
<keyword evidence="2" id="KW-0812">Transmembrane</keyword>
<feature type="transmembrane region" description="Helical" evidence="2">
    <location>
        <begin position="271"/>
        <end position="289"/>
    </location>
</feature>
<feature type="transmembrane region" description="Helical" evidence="2">
    <location>
        <begin position="309"/>
        <end position="332"/>
    </location>
</feature>
<reference evidence="3 4" key="1">
    <citation type="submission" date="2020-08" db="EMBL/GenBank/DDBJ databases">
        <title>Sequencing the genomes of 1000 actinobacteria strains.</title>
        <authorList>
            <person name="Klenk H.-P."/>
        </authorList>
    </citation>
    <scope>NUCLEOTIDE SEQUENCE [LARGE SCALE GENOMIC DNA]</scope>
    <source>
        <strain evidence="3 4">DSM 44593</strain>
    </source>
</reference>
<keyword evidence="2" id="KW-1133">Transmembrane helix</keyword>
<dbReference type="PIRSF" id="PIRSF002746">
    <property type="entry name" value="Gluconate_transporter"/>
    <property type="match status" value="1"/>
</dbReference>
<evidence type="ECO:0000256" key="2">
    <source>
        <dbReference type="SAM" id="Phobius"/>
    </source>
</evidence>
<dbReference type="InterPro" id="IPR003474">
    <property type="entry name" value="Glcn_transporter"/>
</dbReference>
<feature type="region of interest" description="Disordered" evidence="1">
    <location>
        <begin position="223"/>
        <end position="267"/>
    </location>
</feature>
<dbReference type="Proteomes" id="UP000578077">
    <property type="component" value="Unassembled WGS sequence"/>
</dbReference>
<accession>A0A841EIC1</accession>
<feature type="transmembrane region" description="Helical" evidence="2">
    <location>
        <begin position="470"/>
        <end position="494"/>
    </location>
</feature>
<feature type="transmembrane region" description="Helical" evidence="2">
    <location>
        <begin position="389"/>
        <end position="419"/>
    </location>
</feature>
<protein>
    <submittedName>
        <fullName evidence="3">GntP family gluconate:H+ symporter</fullName>
    </submittedName>
</protein>
<proteinExistence type="predicted"/>
<dbReference type="PANTHER" id="PTHR30354">
    <property type="entry name" value="GNT FAMILY GLUCONATE TRANSPORTER"/>
    <property type="match status" value="1"/>
</dbReference>
<dbReference type="RefSeq" id="WP_184638451.1">
    <property type="nucleotide sequence ID" value="NZ_BAABKT010000038.1"/>
</dbReference>
<dbReference type="AlphaFoldDB" id="A0A841EIC1"/>
<feature type="transmembrane region" description="Helical" evidence="2">
    <location>
        <begin position="6"/>
        <end position="29"/>
    </location>
</feature>
<dbReference type="GO" id="GO:0005886">
    <property type="term" value="C:plasma membrane"/>
    <property type="evidence" value="ECO:0007669"/>
    <property type="project" value="TreeGrafter"/>
</dbReference>
<dbReference type="PANTHER" id="PTHR30354:SF25">
    <property type="entry name" value="INNER MEMBRANE PERMEASE YGBN"/>
    <property type="match status" value="1"/>
</dbReference>
<feature type="transmembrane region" description="Helical" evidence="2">
    <location>
        <begin position="147"/>
        <end position="165"/>
    </location>
</feature>
<dbReference type="Pfam" id="PF02447">
    <property type="entry name" value="GntP_permease"/>
    <property type="match status" value="2"/>
</dbReference>
<feature type="transmembrane region" description="Helical" evidence="2">
    <location>
        <begin position="431"/>
        <end position="450"/>
    </location>
</feature>
<name>A0A841EIC1_9ACTN</name>
<dbReference type="GO" id="GO:0015128">
    <property type="term" value="F:gluconate transmembrane transporter activity"/>
    <property type="evidence" value="ECO:0007669"/>
    <property type="project" value="InterPro"/>
</dbReference>
<feature type="transmembrane region" description="Helical" evidence="2">
    <location>
        <begin position="60"/>
        <end position="78"/>
    </location>
</feature>
<sequence length="495" mass="50316">MEAIDPAYGTVPLLLVAAGAIAALLILVIWVRLHAFVALTLVSVGVALATRIPLDQVVPTMLDGFGGTLASVGLLVGLGVMIGRLLEITGGAGVLAQALINAFGERRAPLALGVASLIFGFPIFFDAGLIVMLPIVFSVARRLGGSVLLYALPTAGAFAVMHSFVPPHPGPVAAADQIAADMGVTLIVGLVLAVPTWYIASYLYALYAGRRIHLPAPDEFGKADAAEPGDTGAQTGSGGASALPAEGTATKEAAAATRPGAEQVPSDAPRLSTVLGILLLPMLLIFANTGMTTLTTTGALPEDATWVKALILVGQTPVALLITTLVAMPVLARGRFTRRRVEQIVNGALGPVCAIILITGAGGMFGGVLQASGIGEALASSLESTGMPVIVAAFVIASCLRVAQGSATVALTTTAALVAPLIAASPDLSTIDLSLIVVAIACGSTVLSHVNDSGFWLVGRFLGMDVKTTLRTWTVMETLIGTVGFVLAALLSLVL</sequence>
<feature type="transmembrane region" description="Helical" evidence="2">
    <location>
        <begin position="344"/>
        <end position="369"/>
    </location>
</feature>
<comment type="caution">
    <text evidence="3">The sequence shown here is derived from an EMBL/GenBank/DDBJ whole genome shotgun (WGS) entry which is preliminary data.</text>
</comment>
<feature type="compositionally biased region" description="Low complexity" evidence="1">
    <location>
        <begin position="229"/>
        <end position="262"/>
    </location>
</feature>
<keyword evidence="2" id="KW-0472">Membrane</keyword>
<organism evidence="3 4">
    <name type="scientific">Streptomonospora salina</name>
    <dbReference type="NCBI Taxonomy" id="104205"/>
    <lineage>
        <taxon>Bacteria</taxon>
        <taxon>Bacillati</taxon>
        <taxon>Actinomycetota</taxon>
        <taxon>Actinomycetes</taxon>
        <taxon>Streptosporangiales</taxon>
        <taxon>Nocardiopsidaceae</taxon>
        <taxon>Streptomonospora</taxon>
    </lineage>
</organism>
<feature type="transmembrane region" description="Helical" evidence="2">
    <location>
        <begin position="36"/>
        <end position="54"/>
    </location>
</feature>
<keyword evidence="4" id="KW-1185">Reference proteome</keyword>
<feature type="transmembrane region" description="Helical" evidence="2">
    <location>
        <begin position="185"/>
        <end position="207"/>
    </location>
</feature>
<dbReference type="EMBL" id="JACHLY010000001">
    <property type="protein sequence ID" value="MBB6000793.1"/>
    <property type="molecule type" value="Genomic_DNA"/>
</dbReference>
<gene>
    <name evidence="3" type="ORF">HNR25_004544</name>
</gene>